<feature type="region of interest" description="Disordered" evidence="1">
    <location>
        <begin position="159"/>
        <end position="183"/>
    </location>
</feature>
<name>A0A5B0N9E0_PUCGR</name>
<accession>A0A5B0N9E0</accession>
<dbReference type="OrthoDB" id="10542281at2759"/>
<dbReference type="AlphaFoldDB" id="A0A5B0N9E0"/>
<evidence type="ECO:0000256" key="1">
    <source>
        <dbReference type="SAM" id="MobiDB-lite"/>
    </source>
</evidence>
<organism evidence="2 3">
    <name type="scientific">Puccinia graminis f. sp. tritici</name>
    <dbReference type="NCBI Taxonomy" id="56615"/>
    <lineage>
        <taxon>Eukaryota</taxon>
        <taxon>Fungi</taxon>
        <taxon>Dikarya</taxon>
        <taxon>Basidiomycota</taxon>
        <taxon>Pucciniomycotina</taxon>
        <taxon>Pucciniomycetes</taxon>
        <taxon>Pucciniales</taxon>
        <taxon>Pucciniaceae</taxon>
        <taxon>Puccinia</taxon>
    </lineage>
</organism>
<dbReference type="Proteomes" id="UP000324748">
    <property type="component" value="Unassembled WGS sequence"/>
</dbReference>
<keyword evidence="3" id="KW-1185">Reference proteome</keyword>
<evidence type="ECO:0000313" key="2">
    <source>
        <dbReference type="EMBL" id="KAA1085931.1"/>
    </source>
</evidence>
<comment type="caution">
    <text evidence="2">The sequence shown here is derived from an EMBL/GenBank/DDBJ whole genome shotgun (WGS) entry which is preliminary data.</text>
</comment>
<gene>
    <name evidence="2" type="ORF">PGT21_024622</name>
</gene>
<dbReference type="EMBL" id="VSWC01000106">
    <property type="protein sequence ID" value="KAA1085931.1"/>
    <property type="molecule type" value="Genomic_DNA"/>
</dbReference>
<proteinExistence type="predicted"/>
<reference evidence="2 3" key="1">
    <citation type="submission" date="2019-05" db="EMBL/GenBank/DDBJ databases">
        <title>Emergence of the Ug99 lineage of the wheat stem rust pathogen through somatic hybridization.</title>
        <authorList>
            <person name="Li F."/>
            <person name="Upadhyaya N.M."/>
            <person name="Sperschneider J."/>
            <person name="Matny O."/>
            <person name="Nguyen-Phuc H."/>
            <person name="Mago R."/>
            <person name="Raley C."/>
            <person name="Miller M.E."/>
            <person name="Silverstein K.A.T."/>
            <person name="Henningsen E."/>
            <person name="Hirsch C.D."/>
            <person name="Visser B."/>
            <person name="Pretorius Z.A."/>
            <person name="Steffenson B.J."/>
            <person name="Schwessinger B."/>
            <person name="Dodds P.N."/>
            <person name="Figueroa M."/>
        </authorList>
    </citation>
    <scope>NUCLEOTIDE SEQUENCE [LARGE SCALE GENOMIC DNA]</scope>
    <source>
        <strain evidence="2">21-0</strain>
    </source>
</reference>
<evidence type="ECO:0000313" key="3">
    <source>
        <dbReference type="Proteomes" id="UP000324748"/>
    </source>
</evidence>
<sequence length="243" mass="28040">MPKDILVTLNLQHNCHDGKCLIKKTKMVQAERQDTEEHRHMNNLIFHQIDSEDFVEAMSEGHLKWKAHCQKTMPRKKKKEMRALWAHPAEAHHIFLSAKIRGARTGDDNQSCKPWSGLARFPSEGMVKGWRTDRPCSPISFTQRWKVLLGERNLIDNVGGKEATHRQSNGPANRAPTEPFSQPGRMVWTTVHKRSYNMAVRPLWSTPSSNQWVVLASGLAFLKILNFMKIFFARTFSRKFLPD</sequence>
<protein>
    <submittedName>
        <fullName evidence="2">Uncharacterized protein</fullName>
    </submittedName>
</protein>